<reference evidence="1 2" key="1">
    <citation type="journal article" date="2022" name="Microbiol. Resour. Announc.">
        <title>Complete Genome Sequences of Thermus Strains Isolated from Senami Hot Spring in Japan.</title>
        <authorList>
            <person name="Miyazaki K."/>
        </authorList>
    </citation>
    <scope>NUCLEOTIDE SEQUENCE [LARGE SCALE GENOMIC DNA]</scope>
    <source>
        <strain evidence="1 2">SNM4-1</strain>
        <plasmid evidence="1 2">pTbrSNM4-1b</plasmid>
    </source>
</reference>
<name>A0ABN6NJC4_THEBO</name>
<evidence type="ECO:0000313" key="2">
    <source>
        <dbReference type="Proteomes" id="UP000831120"/>
    </source>
</evidence>
<accession>A0ABN6NJC4</accession>
<keyword evidence="2" id="KW-1185">Reference proteome</keyword>
<protein>
    <submittedName>
        <fullName evidence="1">Uncharacterized protein</fullName>
    </submittedName>
</protein>
<geneLocation type="plasmid" evidence="1 2">
    <name>pTbrSNM4-1b</name>
</geneLocation>
<organism evidence="1 2">
    <name type="scientific">Thermus brockianus</name>
    <dbReference type="NCBI Taxonomy" id="56956"/>
    <lineage>
        <taxon>Bacteria</taxon>
        <taxon>Thermotogati</taxon>
        <taxon>Deinococcota</taxon>
        <taxon>Deinococci</taxon>
        <taxon>Thermales</taxon>
        <taxon>Thermaceae</taxon>
        <taxon>Thermus</taxon>
    </lineage>
</organism>
<dbReference type="Proteomes" id="UP000831120">
    <property type="component" value="Plasmid pTbrSNM4-1b"/>
</dbReference>
<gene>
    <name evidence="1" type="ORF">TbrSNM41_22050</name>
</gene>
<evidence type="ECO:0000313" key="1">
    <source>
        <dbReference type="EMBL" id="BDG17471.1"/>
    </source>
</evidence>
<proteinExistence type="predicted"/>
<dbReference type="EMBL" id="AP025594">
    <property type="protein sequence ID" value="BDG17471.1"/>
    <property type="molecule type" value="Genomic_DNA"/>
</dbReference>
<keyword evidence="1" id="KW-0614">Plasmid</keyword>
<sequence>MENGEQKAVEGCFLQWGSGFNTGDARGTEKGLPYAYLPYSPSFKNGDPRLLKQVKLFHIPTCP</sequence>